<comment type="cofactor">
    <cofactor evidence="15">
        <name>Mg(2+)</name>
        <dbReference type="ChEBI" id="CHEBI:18420"/>
    </cofactor>
    <text evidence="15">Binds 2 magnesium ions per tetramer.</text>
</comment>
<dbReference type="RefSeq" id="WP_346145735.1">
    <property type="nucleotide sequence ID" value="NZ_BAAAUA010000023.1"/>
</dbReference>
<keyword evidence="21" id="KW-1185">Reference proteome</keyword>
<comment type="similarity">
    <text evidence="2 15">Belongs to the phenylalanyl-tRNA synthetase beta subunit family. Type 1 subfamily.</text>
</comment>
<dbReference type="SUPFAM" id="SSF55681">
    <property type="entry name" value="Class II aaRS and biotin synthetases"/>
    <property type="match status" value="1"/>
</dbReference>
<comment type="subcellular location">
    <subcellularLocation>
        <location evidence="1 15">Cytoplasm</location>
    </subcellularLocation>
</comment>
<dbReference type="PROSITE" id="PS50886">
    <property type="entry name" value="TRBD"/>
    <property type="match status" value="1"/>
</dbReference>
<evidence type="ECO:0000256" key="16">
    <source>
        <dbReference type="PROSITE-ProRule" id="PRU00209"/>
    </source>
</evidence>
<dbReference type="Gene3D" id="3.30.70.380">
    <property type="entry name" value="Ferrodoxin-fold anticodon-binding domain"/>
    <property type="match status" value="1"/>
</dbReference>
<dbReference type="InterPro" id="IPR009061">
    <property type="entry name" value="DNA-bd_dom_put_sf"/>
</dbReference>
<feature type="binding site" evidence="15">
    <location>
        <position position="480"/>
    </location>
    <ligand>
        <name>Mg(2+)</name>
        <dbReference type="ChEBI" id="CHEBI:18420"/>
        <note>shared with alpha subunit</note>
    </ligand>
</feature>
<dbReference type="Pfam" id="PF17759">
    <property type="entry name" value="tRNA_synthFbeta"/>
    <property type="match status" value="1"/>
</dbReference>
<keyword evidence="4 15" id="KW-0963">Cytoplasm</keyword>
<dbReference type="SUPFAM" id="SSF50249">
    <property type="entry name" value="Nucleic acid-binding proteins"/>
    <property type="match status" value="1"/>
</dbReference>
<dbReference type="EC" id="6.1.1.20" evidence="15"/>
<keyword evidence="13 15" id="KW-0030">Aminoacyl-tRNA synthetase</keyword>
<evidence type="ECO:0000259" key="18">
    <source>
        <dbReference type="PROSITE" id="PS51447"/>
    </source>
</evidence>
<dbReference type="CDD" id="cd02796">
    <property type="entry name" value="tRNA_bind_bactPheRS"/>
    <property type="match status" value="1"/>
</dbReference>
<dbReference type="Gene3D" id="3.30.56.10">
    <property type="match status" value="2"/>
</dbReference>
<protein>
    <recommendedName>
        <fullName evidence="15">Phenylalanine--tRNA ligase beta subunit</fullName>
        <ecNumber evidence="15">6.1.1.20</ecNumber>
    </recommendedName>
    <alternativeName>
        <fullName evidence="15">Phenylalanyl-tRNA synthetase beta subunit</fullName>
        <shortName evidence="15">PheRS</shortName>
    </alternativeName>
</protein>
<evidence type="ECO:0000256" key="14">
    <source>
        <dbReference type="ARBA" id="ARBA00049255"/>
    </source>
</evidence>
<keyword evidence="9 15" id="KW-0067">ATP-binding</keyword>
<dbReference type="InterPro" id="IPR005146">
    <property type="entry name" value="B3/B4_tRNA-bd"/>
</dbReference>
<dbReference type="SMART" id="SM00874">
    <property type="entry name" value="B5"/>
    <property type="match status" value="1"/>
</dbReference>
<accession>A0ABW0V760</accession>
<keyword evidence="11 16" id="KW-0694">RNA-binding</keyword>
<evidence type="ECO:0000313" key="21">
    <source>
        <dbReference type="Proteomes" id="UP001596066"/>
    </source>
</evidence>
<dbReference type="HAMAP" id="MF_00283">
    <property type="entry name" value="Phe_tRNA_synth_beta1"/>
    <property type="match status" value="1"/>
</dbReference>
<keyword evidence="7 15" id="KW-0479">Metal-binding</keyword>
<comment type="subunit">
    <text evidence="3 15">Tetramer of two alpha and two beta subunits.</text>
</comment>
<evidence type="ECO:0000256" key="8">
    <source>
        <dbReference type="ARBA" id="ARBA00022741"/>
    </source>
</evidence>
<evidence type="ECO:0000256" key="4">
    <source>
        <dbReference type="ARBA" id="ARBA00022490"/>
    </source>
</evidence>
<dbReference type="InterPro" id="IPR020825">
    <property type="entry name" value="Phe-tRNA_synthase-like_B3/B4"/>
</dbReference>
<dbReference type="SMART" id="SM00873">
    <property type="entry name" value="B3_4"/>
    <property type="match status" value="1"/>
</dbReference>
<dbReference type="InterPro" id="IPR041616">
    <property type="entry name" value="PheRS_beta_core"/>
</dbReference>
<evidence type="ECO:0000256" key="5">
    <source>
        <dbReference type="ARBA" id="ARBA00022555"/>
    </source>
</evidence>
<evidence type="ECO:0000256" key="2">
    <source>
        <dbReference type="ARBA" id="ARBA00008653"/>
    </source>
</evidence>
<comment type="catalytic activity">
    <reaction evidence="14 15">
        <text>tRNA(Phe) + L-phenylalanine + ATP = L-phenylalanyl-tRNA(Phe) + AMP + diphosphate + H(+)</text>
        <dbReference type="Rhea" id="RHEA:19413"/>
        <dbReference type="Rhea" id="RHEA-COMP:9668"/>
        <dbReference type="Rhea" id="RHEA-COMP:9699"/>
        <dbReference type="ChEBI" id="CHEBI:15378"/>
        <dbReference type="ChEBI" id="CHEBI:30616"/>
        <dbReference type="ChEBI" id="CHEBI:33019"/>
        <dbReference type="ChEBI" id="CHEBI:58095"/>
        <dbReference type="ChEBI" id="CHEBI:78442"/>
        <dbReference type="ChEBI" id="CHEBI:78531"/>
        <dbReference type="ChEBI" id="CHEBI:456215"/>
        <dbReference type="EC" id="6.1.1.20"/>
    </reaction>
</comment>
<dbReference type="Pfam" id="PF01588">
    <property type="entry name" value="tRNA_bind"/>
    <property type="match status" value="1"/>
</dbReference>
<evidence type="ECO:0000259" key="17">
    <source>
        <dbReference type="PROSITE" id="PS50886"/>
    </source>
</evidence>
<evidence type="ECO:0000256" key="15">
    <source>
        <dbReference type="HAMAP-Rule" id="MF_00283"/>
    </source>
</evidence>
<dbReference type="Gene3D" id="2.40.50.140">
    <property type="entry name" value="Nucleic acid-binding proteins"/>
    <property type="match status" value="1"/>
</dbReference>
<dbReference type="InterPro" id="IPR045060">
    <property type="entry name" value="Phe-tRNA-ligase_IIc_bsu"/>
</dbReference>
<dbReference type="GO" id="GO:0004826">
    <property type="term" value="F:phenylalanine-tRNA ligase activity"/>
    <property type="evidence" value="ECO:0007669"/>
    <property type="project" value="UniProtKB-EC"/>
</dbReference>
<evidence type="ECO:0000256" key="6">
    <source>
        <dbReference type="ARBA" id="ARBA00022598"/>
    </source>
</evidence>
<dbReference type="PROSITE" id="PS51447">
    <property type="entry name" value="FDX_ACB"/>
    <property type="match status" value="1"/>
</dbReference>
<feature type="domain" description="TRNA-binding" evidence="17">
    <location>
        <begin position="42"/>
        <end position="156"/>
    </location>
</feature>
<dbReference type="SMART" id="SM00896">
    <property type="entry name" value="FDX-ACB"/>
    <property type="match status" value="1"/>
</dbReference>
<keyword evidence="8 15" id="KW-0547">Nucleotide-binding</keyword>
<dbReference type="EMBL" id="JBHSOC010000009">
    <property type="protein sequence ID" value="MFC5641180.1"/>
    <property type="molecule type" value="Genomic_DNA"/>
</dbReference>
<dbReference type="PANTHER" id="PTHR10947">
    <property type="entry name" value="PHENYLALANYL-TRNA SYNTHETASE BETA CHAIN AND LEUCINE-RICH REPEAT-CONTAINING PROTEIN 47"/>
    <property type="match status" value="1"/>
</dbReference>
<evidence type="ECO:0000259" key="19">
    <source>
        <dbReference type="PROSITE" id="PS51483"/>
    </source>
</evidence>
<evidence type="ECO:0000256" key="12">
    <source>
        <dbReference type="ARBA" id="ARBA00022917"/>
    </source>
</evidence>
<dbReference type="Gene3D" id="3.30.930.10">
    <property type="entry name" value="Bira Bifunctional Protein, Domain 2"/>
    <property type="match status" value="1"/>
</dbReference>
<feature type="binding site" evidence="15">
    <location>
        <position position="479"/>
    </location>
    <ligand>
        <name>Mg(2+)</name>
        <dbReference type="ChEBI" id="CHEBI:18420"/>
        <note>shared with alpha subunit</note>
    </ligand>
</feature>
<dbReference type="Pfam" id="PF03147">
    <property type="entry name" value="FDX-ACB"/>
    <property type="match status" value="1"/>
</dbReference>
<keyword evidence="5 16" id="KW-0820">tRNA-binding</keyword>
<dbReference type="PROSITE" id="PS51483">
    <property type="entry name" value="B5"/>
    <property type="match status" value="1"/>
</dbReference>
<dbReference type="CDD" id="cd00769">
    <property type="entry name" value="PheRS_beta_core"/>
    <property type="match status" value="1"/>
</dbReference>
<dbReference type="InterPro" id="IPR002547">
    <property type="entry name" value="tRNA-bd_dom"/>
</dbReference>
<dbReference type="InterPro" id="IPR004532">
    <property type="entry name" value="Phe-tRNA-ligase_IIc_bsu_bact"/>
</dbReference>
<comment type="caution">
    <text evidence="20">The sequence shown here is derived from an EMBL/GenBank/DDBJ whole genome shotgun (WGS) entry which is preliminary data.</text>
</comment>
<gene>
    <name evidence="15 20" type="primary">pheT</name>
    <name evidence="20" type="ORF">ACFPZF_07380</name>
</gene>
<evidence type="ECO:0000256" key="1">
    <source>
        <dbReference type="ARBA" id="ARBA00004496"/>
    </source>
</evidence>
<dbReference type="PANTHER" id="PTHR10947:SF0">
    <property type="entry name" value="PHENYLALANINE--TRNA LIGASE BETA SUBUNIT"/>
    <property type="match status" value="1"/>
</dbReference>
<evidence type="ECO:0000256" key="11">
    <source>
        <dbReference type="ARBA" id="ARBA00022884"/>
    </source>
</evidence>
<dbReference type="InterPro" id="IPR012340">
    <property type="entry name" value="NA-bd_OB-fold"/>
</dbReference>
<evidence type="ECO:0000256" key="3">
    <source>
        <dbReference type="ARBA" id="ARBA00011209"/>
    </source>
</evidence>
<keyword evidence="10 15" id="KW-0460">Magnesium</keyword>
<feature type="domain" description="B5" evidence="19">
    <location>
        <begin position="418"/>
        <end position="492"/>
    </location>
</feature>
<evidence type="ECO:0000313" key="20">
    <source>
        <dbReference type="EMBL" id="MFC5641180.1"/>
    </source>
</evidence>
<evidence type="ECO:0000256" key="7">
    <source>
        <dbReference type="ARBA" id="ARBA00022723"/>
    </source>
</evidence>
<feature type="binding site" evidence="15">
    <location>
        <position position="470"/>
    </location>
    <ligand>
        <name>Mg(2+)</name>
        <dbReference type="ChEBI" id="CHEBI:18420"/>
        <note>shared with alpha subunit</note>
    </ligand>
</feature>
<dbReference type="InterPro" id="IPR005121">
    <property type="entry name" value="Fdx_antiC-bd"/>
</dbReference>
<evidence type="ECO:0000256" key="9">
    <source>
        <dbReference type="ARBA" id="ARBA00022840"/>
    </source>
</evidence>
<feature type="binding site" evidence="15">
    <location>
        <position position="476"/>
    </location>
    <ligand>
        <name>Mg(2+)</name>
        <dbReference type="ChEBI" id="CHEBI:18420"/>
        <note>shared with alpha subunit</note>
    </ligand>
</feature>
<evidence type="ECO:0000256" key="10">
    <source>
        <dbReference type="ARBA" id="ARBA00022842"/>
    </source>
</evidence>
<dbReference type="Gene3D" id="3.50.40.10">
    <property type="entry name" value="Phenylalanyl-trna Synthetase, Chain B, domain 3"/>
    <property type="match status" value="1"/>
</dbReference>
<dbReference type="InterPro" id="IPR033714">
    <property type="entry name" value="tRNA_bind_bactPheRS"/>
</dbReference>
<reference evidence="21" key="1">
    <citation type="journal article" date="2019" name="Int. J. Syst. Evol. Microbiol.">
        <title>The Global Catalogue of Microorganisms (GCM) 10K type strain sequencing project: providing services to taxonomists for standard genome sequencing and annotation.</title>
        <authorList>
            <consortium name="The Broad Institute Genomics Platform"/>
            <consortium name="The Broad Institute Genome Sequencing Center for Infectious Disease"/>
            <person name="Wu L."/>
            <person name="Ma J."/>
        </authorList>
    </citation>
    <scope>NUCLEOTIDE SEQUENCE [LARGE SCALE GENOMIC DNA]</scope>
    <source>
        <strain evidence="21">CGMCC 4.1622</strain>
    </source>
</reference>
<keyword evidence="12 15" id="KW-0648">Protein biosynthesis</keyword>
<dbReference type="SUPFAM" id="SSF56037">
    <property type="entry name" value="PheT/TilS domain"/>
    <property type="match status" value="1"/>
</dbReference>
<dbReference type="InterPro" id="IPR045864">
    <property type="entry name" value="aa-tRNA-synth_II/BPL/LPL"/>
</dbReference>
<dbReference type="SUPFAM" id="SSF54991">
    <property type="entry name" value="Anticodon-binding domain of PheRS"/>
    <property type="match status" value="1"/>
</dbReference>
<feature type="domain" description="FDX-ACB" evidence="18">
    <location>
        <begin position="741"/>
        <end position="834"/>
    </location>
</feature>
<dbReference type="Pfam" id="PF03484">
    <property type="entry name" value="B5"/>
    <property type="match status" value="1"/>
</dbReference>
<dbReference type="InterPro" id="IPR005147">
    <property type="entry name" value="tRNA_synthase_B5-dom"/>
</dbReference>
<dbReference type="InterPro" id="IPR036690">
    <property type="entry name" value="Fdx_antiC-bd_sf"/>
</dbReference>
<name>A0ABW0V760_9ACTN</name>
<dbReference type="SUPFAM" id="SSF46955">
    <property type="entry name" value="Putative DNA-binding domain"/>
    <property type="match status" value="1"/>
</dbReference>
<dbReference type="NCBIfam" id="TIGR00472">
    <property type="entry name" value="pheT_bact"/>
    <property type="match status" value="1"/>
</dbReference>
<keyword evidence="6 15" id="KW-0436">Ligase</keyword>
<organism evidence="20 21">
    <name type="scientific">Kitasatospora cinereorecta</name>
    <dbReference type="NCBI Taxonomy" id="285560"/>
    <lineage>
        <taxon>Bacteria</taxon>
        <taxon>Bacillati</taxon>
        <taxon>Actinomycetota</taxon>
        <taxon>Actinomycetes</taxon>
        <taxon>Kitasatosporales</taxon>
        <taxon>Streptomycetaceae</taxon>
        <taxon>Kitasatospora</taxon>
    </lineage>
</organism>
<evidence type="ECO:0000256" key="13">
    <source>
        <dbReference type="ARBA" id="ARBA00023146"/>
    </source>
</evidence>
<dbReference type="Pfam" id="PF03483">
    <property type="entry name" value="B3_4"/>
    <property type="match status" value="1"/>
</dbReference>
<proteinExistence type="inferred from homology"/>
<sequence length="835" mass="88834">MRVPLSWLREYVDLPAGETGRDVAARLVRAGLEVETVEQLGADLKGPLVVGEVLSIDELSGFKKPIRHCFVNVGTANGTGEPQEIVCGATNFAVGDKVVVVLPGAVLPGPFPIAARQTYGHTSAGMICSARELGMGDDHNGIIVLESHHEPGTDAIELLQLVDEVLDIAVTPDRGYCLSMRGVAREAAAAYGLPLADPALLDVPPANSYGYPVKVADPAGCDRFVARTVTGVEPSARTPIWMQRRLQKAGIRPISLTVDITNYVMLEVGQPLHAYDRNRVDGPIQVRRAEEGEILTTLDGVKRKLSAEDLLICDNSGPIGLAGVMGGATTEILDPVLDPETGLVTGSTEVIVEAAHFDPIAVARTAKRHKLPSEASKRFERGVDPEAARAAAQRAVDLLVLIAGGTAEAGVTDIAAPHPVRTISIAADLPDRVAGTEYGRETVTRRLQEIGCAVVGADTLEVTPPSWRPDLTDPYDLAEEVIRLEGYDNVPARMPTVPPGRGLSEAQRFHRRVGVALAGAGYVEINAYPFLGEAAFDSLGLDKDDRRRRTVKLVNPLNDEEPALRTTLLPGLLGALRRNIGRGNTDLALFETGTVFLPKDELKVAPRLPVDRRPSDTEIAELNAALPHQPRRVAVALAGERLPSGWWGKGSGAVWADAIEAGRTVAAAAGVELTVRQAQYAPWHPGRCAELLVGDVVVGHAGELHPRVIKALHLPERTSVMELDLDLVFEDGRRVSGPAVSAYPVATQDVALIVDSSVPAAEVEAALREGAGELLEAIRLFDVFTGEQAGEGKKSLAYTLRFRAADRTLTADEATAAREAAVALAGSRTGATLRG</sequence>
<dbReference type="Proteomes" id="UP001596066">
    <property type="component" value="Unassembled WGS sequence"/>
</dbReference>